<evidence type="ECO:0000256" key="16">
    <source>
        <dbReference type="PIRSR" id="PIRSR606309-2"/>
    </source>
</evidence>
<reference evidence="20 21" key="1">
    <citation type="submission" date="2020-08" db="EMBL/GenBank/DDBJ databases">
        <title>Genomic Encyclopedia of Type Strains, Phase IV (KMG-IV): sequencing the most valuable type-strain genomes for metagenomic binning, comparative biology and taxonomic classification.</title>
        <authorList>
            <person name="Goeker M."/>
        </authorList>
    </citation>
    <scope>NUCLEOTIDE SEQUENCE [LARGE SCALE GENOMIC DNA]</scope>
    <source>
        <strain evidence="20 21">DSM 27165</strain>
    </source>
</reference>
<dbReference type="RefSeq" id="WP_184040875.1">
    <property type="nucleotide sequence ID" value="NZ_JACHHY010000019.1"/>
</dbReference>
<feature type="binding site" evidence="16">
    <location>
        <position position="7"/>
    </location>
    <ligand>
        <name>substrate</name>
    </ligand>
</feature>
<keyword evidence="10 18" id="KW-0269">Exonuclease</keyword>
<feature type="binding site" evidence="16">
    <location>
        <position position="9"/>
    </location>
    <ligand>
        <name>substrate</name>
    </ligand>
</feature>
<proteinExistence type="predicted"/>
<dbReference type="EMBL" id="JACHHY010000019">
    <property type="protein sequence ID" value="MBB5019654.1"/>
    <property type="molecule type" value="Genomic_DNA"/>
</dbReference>
<dbReference type="SMART" id="SM00479">
    <property type="entry name" value="EXOIII"/>
    <property type="match status" value="1"/>
</dbReference>
<evidence type="ECO:0000256" key="11">
    <source>
        <dbReference type="ARBA" id="ARBA00022842"/>
    </source>
</evidence>
<accession>A0A840MKE2</accession>
<dbReference type="InterPro" id="IPR012337">
    <property type="entry name" value="RNaseH-like_sf"/>
</dbReference>
<feature type="binding site" evidence="16">
    <location>
        <position position="159"/>
    </location>
    <ligand>
        <name>substrate</name>
    </ligand>
</feature>
<evidence type="ECO:0000313" key="21">
    <source>
        <dbReference type="Proteomes" id="UP000575898"/>
    </source>
</evidence>
<dbReference type="PANTHER" id="PTHR30231:SF41">
    <property type="entry name" value="DNA POLYMERASE III SUBUNIT EPSILON"/>
    <property type="match status" value="1"/>
</dbReference>
<feature type="binding site" evidence="17">
    <location>
        <position position="9"/>
    </location>
    <ligand>
        <name>a divalent metal cation</name>
        <dbReference type="ChEBI" id="CHEBI:60240"/>
        <label>1</label>
        <note>catalytic</note>
    </ligand>
</feature>
<evidence type="ECO:0000259" key="19">
    <source>
        <dbReference type="SMART" id="SM00479"/>
    </source>
</evidence>
<dbReference type="NCBIfam" id="TIGR01406">
    <property type="entry name" value="dnaQ_proteo"/>
    <property type="match status" value="1"/>
</dbReference>
<keyword evidence="12 18" id="KW-0239">DNA-directed DNA polymerase</keyword>
<keyword evidence="8 17" id="KW-0479">Metal-binding</keyword>
<comment type="catalytic activity">
    <reaction evidence="14 18">
        <text>DNA(n) + a 2'-deoxyribonucleoside 5'-triphosphate = DNA(n+1) + diphosphate</text>
        <dbReference type="Rhea" id="RHEA:22508"/>
        <dbReference type="Rhea" id="RHEA-COMP:17339"/>
        <dbReference type="Rhea" id="RHEA-COMP:17340"/>
        <dbReference type="ChEBI" id="CHEBI:33019"/>
        <dbReference type="ChEBI" id="CHEBI:61560"/>
        <dbReference type="ChEBI" id="CHEBI:173112"/>
        <dbReference type="EC" id="2.7.7.7"/>
    </reaction>
</comment>
<dbReference type="GO" id="GO:0008408">
    <property type="term" value="F:3'-5' exonuclease activity"/>
    <property type="evidence" value="ECO:0007669"/>
    <property type="project" value="TreeGrafter"/>
</dbReference>
<keyword evidence="7 18" id="KW-0540">Nuclease</keyword>
<feature type="binding site" evidence="16">
    <location>
        <position position="59"/>
    </location>
    <ligand>
        <name>substrate</name>
    </ligand>
</feature>
<dbReference type="Proteomes" id="UP000575898">
    <property type="component" value="Unassembled WGS sequence"/>
</dbReference>
<keyword evidence="13 17" id="KW-0464">Manganese</keyword>
<name>A0A840MKE2_9PROT</name>
<evidence type="ECO:0000256" key="4">
    <source>
        <dbReference type="ARBA" id="ARBA00022679"/>
    </source>
</evidence>
<evidence type="ECO:0000256" key="15">
    <source>
        <dbReference type="PIRSR" id="PIRSR606309-1"/>
    </source>
</evidence>
<evidence type="ECO:0000256" key="7">
    <source>
        <dbReference type="ARBA" id="ARBA00022722"/>
    </source>
</evidence>
<feature type="active site" description="Proton acceptor" evidence="15">
    <location>
        <position position="154"/>
    </location>
</feature>
<keyword evidence="9 18" id="KW-0378">Hydrolase</keyword>
<comment type="cofactor">
    <cofactor evidence="17">
        <name>Mg(2+)</name>
        <dbReference type="ChEBI" id="CHEBI:18420"/>
    </cofactor>
    <cofactor evidence="17">
        <name>Mn(2+)</name>
        <dbReference type="ChEBI" id="CHEBI:29035"/>
    </cofactor>
    <text evidence="17">Binds 2 divalent metal cations. Magnesium or manganese.</text>
</comment>
<gene>
    <name evidence="18" type="primary">dnaQ</name>
    <name evidence="20" type="ORF">HNQ59_002962</name>
</gene>
<keyword evidence="6 18" id="KW-0235">DNA replication</keyword>
<evidence type="ECO:0000256" key="17">
    <source>
        <dbReference type="PIRSR" id="PIRSR606309-3"/>
    </source>
</evidence>
<evidence type="ECO:0000256" key="10">
    <source>
        <dbReference type="ARBA" id="ARBA00022839"/>
    </source>
</evidence>
<sequence>MRQIILDTETTGLEPSQGHRIIEIAAVEMINRVISPADRHLHLYINPERDSDEAALNVHGLTTAFLSDKPKFAEIAREFLDFVKGAELIIHNAPFDLGFINHEFAMLGMGRIQDQVAGVIDTLAMAKEMRPGKRNNLDALCDFFGVDRSARVLHGALIDCELLGDVYLSMTRGQESLMMDMGEASPAATIQFQAGKRGPLKVIAATDDESAAHEGYLKDLDKAVKGSCIWRQLTTPSEPVDAGG</sequence>
<comment type="function">
    <text evidence="18">DNA polymerase III is a complex, multichain enzyme responsible for most of the replicative synthesis in bacteria. The epsilon subunit contain the editing function and is a proofreading 3'-5' exonuclease.</text>
</comment>
<evidence type="ECO:0000256" key="3">
    <source>
        <dbReference type="ARBA" id="ARBA00020352"/>
    </source>
</evidence>
<dbReference type="NCBIfam" id="TIGR00573">
    <property type="entry name" value="dnaq"/>
    <property type="match status" value="1"/>
</dbReference>
<evidence type="ECO:0000256" key="6">
    <source>
        <dbReference type="ARBA" id="ARBA00022705"/>
    </source>
</evidence>
<dbReference type="Pfam" id="PF00929">
    <property type="entry name" value="RNase_T"/>
    <property type="match status" value="1"/>
</dbReference>
<keyword evidence="5 18" id="KW-0548">Nucleotidyltransferase</keyword>
<dbReference type="InterPro" id="IPR013520">
    <property type="entry name" value="Ribonucl_H"/>
</dbReference>
<dbReference type="GO" id="GO:0003887">
    <property type="term" value="F:DNA-directed DNA polymerase activity"/>
    <property type="evidence" value="ECO:0007669"/>
    <property type="project" value="UniProtKB-KW"/>
</dbReference>
<dbReference type="GO" id="GO:0005829">
    <property type="term" value="C:cytosol"/>
    <property type="evidence" value="ECO:0007669"/>
    <property type="project" value="TreeGrafter"/>
</dbReference>
<keyword evidence="21" id="KW-1185">Reference proteome</keyword>
<protein>
    <recommendedName>
        <fullName evidence="3 18">DNA polymerase III subunit epsilon</fullName>
        <ecNumber evidence="2 18">2.7.7.7</ecNumber>
    </recommendedName>
</protein>
<evidence type="ECO:0000256" key="1">
    <source>
        <dbReference type="ARBA" id="ARBA00001936"/>
    </source>
</evidence>
<dbReference type="CDD" id="cd06131">
    <property type="entry name" value="DNA_pol_III_epsilon_Ecoli_like"/>
    <property type="match status" value="1"/>
</dbReference>
<feature type="binding site" evidence="17">
    <location>
        <position position="159"/>
    </location>
    <ligand>
        <name>a divalent metal cation</name>
        <dbReference type="ChEBI" id="CHEBI:60240"/>
        <label>1</label>
        <note>catalytic</note>
    </ligand>
</feature>
<evidence type="ECO:0000256" key="18">
    <source>
        <dbReference type="RuleBase" id="RU364087"/>
    </source>
</evidence>
<dbReference type="InterPro" id="IPR006054">
    <property type="entry name" value="DnaQ"/>
</dbReference>
<dbReference type="InterPro" id="IPR006309">
    <property type="entry name" value="DnaQ_proteo"/>
</dbReference>
<dbReference type="AlphaFoldDB" id="A0A840MKE2"/>
<keyword evidence="4 18" id="KW-0808">Transferase</keyword>
<dbReference type="FunFam" id="3.30.420.10:FF:000012">
    <property type="entry name" value="DNA polymerase III subunit epsilon"/>
    <property type="match status" value="1"/>
</dbReference>
<comment type="caution">
    <text evidence="20">The sequence shown here is derived from an EMBL/GenBank/DDBJ whole genome shotgun (WGS) entry which is preliminary data.</text>
</comment>
<evidence type="ECO:0000256" key="14">
    <source>
        <dbReference type="ARBA" id="ARBA00049244"/>
    </source>
</evidence>
<organism evidence="20 21">
    <name type="scientific">Chitinivorax tropicus</name>
    <dbReference type="NCBI Taxonomy" id="714531"/>
    <lineage>
        <taxon>Bacteria</taxon>
        <taxon>Pseudomonadati</taxon>
        <taxon>Pseudomonadota</taxon>
        <taxon>Betaproteobacteria</taxon>
        <taxon>Chitinivorax</taxon>
    </lineage>
</organism>
<dbReference type="GO" id="GO:0045004">
    <property type="term" value="P:DNA replication proofreading"/>
    <property type="evidence" value="ECO:0007669"/>
    <property type="project" value="TreeGrafter"/>
</dbReference>
<dbReference type="EC" id="2.7.7.7" evidence="2 18"/>
<comment type="cofactor">
    <cofactor evidence="1 18">
        <name>Mn(2+)</name>
        <dbReference type="ChEBI" id="CHEBI:29035"/>
    </cofactor>
</comment>
<dbReference type="InterPro" id="IPR036397">
    <property type="entry name" value="RNaseH_sf"/>
</dbReference>
<dbReference type="GO" id="GO:0003677">
    <property type="term" value="F:DNA binding"/>
    <property type="evidence" value="ECO:0007669"/>
    <property type="project" value="InterPro"/>
</dbReference>
<keyword evidence="11 17" id="KW-0460">Magnesium</keyword>
<evidence type="ECO:0000256" key="9">
    <source>
        <dbReference type="ARBA" id="ARBA00022801"/>
    </source>
</evidence>
<feature type="domain" description="Exonuclease" evidence="19">
    <location>
        <begin position="2"/>
        <end position="176"/>
    </location>
</feature>
<comment type="subunit">
    <text evidence="18">DNA polymerase III contains a core (composed of alpha, epsilon and theta chains) that associates with a tau subunit. This core dimerizes to form the POLIII' complex. PolIII' associates with the gamma complex (composed of gamma, delta, delta', psi and chi chains) and with the beta chain to form the complete DNA polymerase III complex.</text>
</comment>
<dbReference type="Gene3D" id="3.30.420.10">
    <property type="entry name" value="Ribonuclease H-like superfamily/Ribonuclease H"/>
    <property type="match status" value="1"/>
</dbReference>
<dbReference type="PANTHER" id="PTHR30231">
    <property type="entry name" value="DNA POLYMERASE III SUBUNIT EPSILON"/>
    <property type="match status" value="1"/>
</dbReference>
<evidence type="ECO:0000313" key="20">
    <source>
        <dbReference type="EMBL" id="MBB5019654.1"/>
    </source>
</evidence>
<dbReference type="NCBIfam" id="NF004316">
    <property type="entry name" value="PRK05711.1"/>
    <property type="match status" value="1"/>
</dbReference>
<dbReference type="GO" id="GO:0046872">
    <property type="term" value="F:metal ion binding"/>
    <property type="evidence" value="ECO:0007669"/>
    <property type="project" value="UniProtKB-KW"/>
</dbReference>
<evidence type="ECO:0000256" key="2">
    <source>
        <dbReference type="ARBA" id="ARBA00012417"/>
    </source>
</evidence>
<feature type="binding site" evidence="17">
    <location>
        <position position="7"/>
    </location>
    <ligand>
        <name>a divalent metal cation</name>
        <dbReference type="ChEBI" id="CHEBI:60240"/>
        <label>1</label>
        <note>catalytic</note>
    </ligand>
</feature>
<dbReference type="SUPFAM" id="SSF53098">
    <property type="entry name" value="Ribonuclease H-like"/>
    <property type="match status" value="1"/>
</dbReference>
<evidence type="ECO:0000256" key="12">
    <source>
        <dbReference type="ARBA" id="ARBA00022932"/>
    </source>
</evidence>
<evidence type="ECO:0000256" key="8">
    <source>
        <dbReference type="ARBA" id="ARBA00022723"/>
    </source>
</evidence>
<evidence type="ECO:0000256" key="13">
    <source>
        <dbReference type="ARBA" id="ARBA00023211"/>
    </source>
</evidence>
<evidence type="ECO:0000256" key="5">
    <source>
        <dbReference type="ARBA" id="ARBA00022695"/>
    </source>
</evidence>